<dbReference type="EMBL" id="BSRI01000002">
    <property type="protein sequence ID" value="GLV59937.1"/>
    <property type="molecule type" value="Genomic_DNA"/>
</dbReference>
<reference evidence="2 3" key="1">
    <citation type="submission" date="2023-02" db="EMBL/GenBank/DDBJ databases">
        <title>Dictyobacter halimunensis sp. nov., a new member of the class Ktedonobacteria from forest soil in a geothermal area.</title>
        <authorList>
            <person name="Rachmania M.K."/>
            <person name="Ningsih F."/>
            <person name="Sakai Y."/>
            <person name="Yabe S."/>
            <person name="Yokota A."/>
            <person name="Sjamsuridzal W."/>
        </authorList>
    </citation>
    <scope>NUCLEOTIDE SEQUENCE [LARGE SCALE GENOMIC DNA]</scope>
    <source>
        <strain evidence="2 3">S3.2.2.5</strain>
    </source>
</reference>
<evidence type="ECO:0000313" key="2">
    <source>
        <dbReference type="EMBL" id="GLV59937.1"/>
    </source>
</evidence>
<dbReference type="Pfam" id="PF08450">
    <property type="entry name" value="SGL"/>
    <property type="match status" value="1"/>
</dbReference>
<sequence>MIFITVKQEIFISHDGFLQRIWRESPVHSWLILTLITLDGRARKVADDLSFPNGMVITPDNATLIVSESFTGRLLAFDIASDGSLSNPHVPRLVHLLPV</sequence>
<gene>
    <name evidence="2" type="ORF">KDH_67610</name>
</gene>
<dbReference type="InterPro" id="IPR013658">
    <property type="entry name" value="SGL"/>
</dbReference>
<accession>A0ABQ6G5Q1</accession>
<dbReference type="Gene3D" id="2.120.10.30">
    <property type="entry name" value="TolB, C-terminal domain"/>
    <property type="match status" value="1"/>
</dbReference>
<dbReference type="InterPro" id="IPR011042">
    <property type="entry name" value="6-blade_b-propeller_TolB-like"/>
</dbReference>
<dbReference type="SUPFAM" id="SSF63829">
    <property type="entry name" value="Calcium-dependent phosphotriesterase"/>
    <property type="match status" value="1"/>
</dbReference>
<organism evidence="2 3">
    <name type="scientific">Dictyobacter halimunensis</name>
    <dbReference type="NCBI Taxonomy" id="3026934"/>
    <lineage>
        <taxon>Bacteria</taxon>
        <taxon>Bacillati</taxon>
        <taxon>Chloroflexota</taxon>
        <taxon>Ktedonobacteria</taxon>
        <taxon>Ktedonobacterales</taxon>
        <taxon>Dictyobacteraceae</taxon>
        <taxon>Dictyobacter</taxon>
    </lineage>
</organism>
<evidence type="ECO:0000259" key="1">
    <source>
        <dbReference type="Pfam" id="PF08450"/>
    </source>
</evidence>
<dbReference type="Proteomes" id="UP001344906">
    <property type="component" value="Unassembled WGS sequence"/>
</dbReference>
<evidence type="ECO:0000313" key="3">
    <source>
        <dbReference type="Proteomes" id="UP001344906"/>
    </source>
</evidence>
<protein>
    <recommendedName>
        <fullName evidence="1">SMP-30/Gluconolactonase/LRE-like region domain-containing protein</fullName>
    </recommendedName>
</protein>
<comment type="caution">
    <text evidence="2">The sequence shown here is derived from an EMBL/GenBank/DDBJ whole genome shotgun (WGS) entry which is preliminary data.</text>
</comment>
<proteinExistence type="predicted"/>
<keyword evidence="3" id="KW-1185">Reference proteome</keyword>
<name>A0ABQ6G5Q1_9CHLR</name>
<feature type="domain" description="SMP-30/Gluconolactonase/LRE-like region" evidence="1">
    <location>
        <begin position="34"/>
        <end position="90"/>
    </location>
</feature>